<dbReference type="PANTHER" id="PTHR13833:SF71">
    <property type="entry name" value="NHL DOMAIN-CONTAINING PROTEIN"/>
    <property type="match status" value="1"/>
</dbReference>
<reference evidence="5 6" key="1">
    <citation type="submission" date="2024-01" db="EMBL/GenBank/DDBJ databases">
        <title>The complete chloroplast genome sequence of Lithospermum erythrorhizon: insights into the phylogenetic relationship among Boraginaceae species and the maternal lineages of purple gromwells.</title>
        <authorList>
            <person name="Okada T."/>
            <person name="Watanabe K."/>
        </authorList>
    </citation>
    <scope>NUCLEOTIDE SEQUENCE [LARGE SCALE GENOMIC DNA]</scope>
</reference>
<keyword evidence="6" id="KW-1185">Reference proteome</keyword>
<keyword evidence="3" id="KW-0472">Membrane</keyword>
<evidence type="ECO:0000313" key="5">
    <source>
        <dbReference type="EMBL" id="GAA0150041.1"/>
    </source>
</evidence>
<feature type="signal peptide" evidence="4">
    <location>
        <begin position="1"/>
        <end position="20"/>
    </location>
</feature>
<evidence type="ECO:0000256" key="3">
    <source>
        <dbReference type="SAM" id="Phobius"/>
    </source>
</evidence>
<feature type="chain" id="PRO_5043427679" description="NHL repeat-containing protein" evidence="4">
    <location>
        <begin position="21"/>
        <end position="414"/>
    </location>
</feature>
<dbReference type="Pfam" id="PF01436">
    <property type="entry name" value="NHL"/>
    <property type="match status" value="1"/>
</dbReference>
<evidence type="ECO:0000256" key="1">
    <source>
        <dbReference type="ARBA" id="ARBA00022737"/>
    </source>
</evidence>
<dbReference type="Proteomes" id="UP001454036">
    <property type="component" value="Unassembled WGS sequence"/>
</dbReference>
<dbReference type="AlphaFoldDB" id="A0AAV3PGB7"/>
<evidence type="ECO:0000313" key="6">
    <source>
        <dbReference type="Proteomes" id="UP001454036"/>
    </source>
</evidence>
<accession>A0AAV3PGB7</accession>
<keyword evidence="1" id="KW-0677">Repeat</keyword>
<dbReference type="SUPFAM" id="SSF101898">
    <property type="entry name" value="NHL repeat"/>
    <property type="match status" value="1"/>
</dbReference>
<keyword evidence="3" id="KW-1133">Transmembrane helix</keyword>
<dbReference type="InterPro" id="IPR011042">
    <property type="entry name" value="6-blade_b-propeller_TolB-like"/>
</dbReference>
<dbReference type="EMBL" id="BAABME010001517">
    <property type="protein sequence ID" value="GAA0150041.1"/>
    <property type="molecule type" value="Genomic_DNA"/>
</dbReference>
<gene>
    <name evidence="5" type="ORF">LIER_09067</name>
</gene>
<dbReference type="PROSITE" id="PS51125">
    <property type="entry name" value="NHL"/>
    <property type="match status" value="1"/>
</dbReference>
<dbReference type="PANTHER" id="PTHR13833">
    <property type="match status" value="1"/>
</dbReference>
<protein>
    <recommendedName>
        <fullName evidence="7">NHL repeat-containing protein</fullName>
    </recommendedName>
</protein>
<organism evidence="5 6">
    <name type="scientific">Lithospermum erythrorhizon</name>
    <name type="common">Purple gromwell</name>
    <name type="synonym">Lithospermum officinale var. erythrorhizon</name>
    <dbReference type="NCBI Taxonomy" id="34254"/>
    <lineage>
        <taxon>Eukaryota</taxon>
        <taxon>Viridiplantae</taxon>
        <taxon>Streptophyta</taxon>
        <taxon>Embryophyta</taxon>
        <taxon>Tracheophyta</taxon>
        <taxon>Spermatophyta</taxon>
        <taxon>Magnoliopsida</taxon>
        <taxon>eudicotyledons</taxon>
        <taxon>Gunneridae</taxon>
        <taxon>Pentapetalae</taxon>
        <taxon>asterids</taxon>
        <taxon>lamiids</taxon>
        <taxon>Boraginales</taxon>
        <taxon>Boraginaceae</taxon>
        <taxon>Boraginoideae</taxon>
        <taxon>Lithospermeae</taxon>
        <taxon>Lithospermum</taxon>
    </lineage>
</organism>
<feature type="transmembrane region" description="Helical" evidence="3">
    <location>
        <begin position="207"/>
        <end position="230"/>
    </location>
</feature>
<dbReference type="InterPro" id="IPR001258">
    <property type="entry name" value="NHL_repeat"/>
</dbReference>
<dbReference type="Gene3D" id="2.120.10.30">
    <property type="entry name" value="TolB, C-terminal domain"/>
    <property type="match status" value="1"/>
</dbReference>
<evidence type="ECO:0000256" key="4">
    <source>
        <dbReference type="SAM" id="SignalP"/>
    </source>
</evidence>
<proteinExistence type="predicted"/>
<name>A0AAV3PGB7_LITER</name>
<comment type="caution">
    <text evidence="5">The sequence shown here is derived from an EMBL/GenBank/DDBJ whole genome shotgun (WGS) entry which is preliminary data.</text>
</comment>
<keyword evidence="4" id="KW-0732">Signal</keyword>
<sequence length="414" mass="45608">MGSSLLSFLSFYLLFNLTLTTQVSPELLFEEGYTVTTVVDGDKVHLNPNSVLAQHGLEKLILLDSSASTFYSLSFPVSQESTIKKLTGNSAADYVDGELGSAKFNKPKSFAVDYRGNIYVADKGNHAIRKITMSGVTTIAGGYIQKAGHADGPAKDATFSDDFELAFVPEQCALMISDHGNRLVRQINLKAEDCKQPSNNVLGSTSAWILGLAISCILGIVIGFVMRPFVIPQGGERLRLFSETWNHSLISLGRLPGMLCCDIKSAIVSSTFYSPLRNLLKFFLSYLALIFRIRVVEPRTYEKPVSLLDIDHLKNKTVSKSLIIADQLRELVSFDEVHPLSETTSNLAKKDESNVFHGTTGKIDNMIKANMIDFEVQATQTSLIQANIMDFSHQSTQVSVANHTEDKLGLIKRK</sequence>
<feature type="repeat" description="NHL" evidence="2">
    <location>
        <begin position="97"/>
        <end position="134"/>
    </location>
</feature>
<evidence type="ECO:0008006" key="7">
    <source>
        <dbReference type="Google" id="ProtNLM"/>
    </source>
</evidence>
<evidence type="ECO:0000256" key="2">
    <source>
        <dbReference type="PROSITE-ProRule" id="PRU00504"/>
    </source>
</evidence>
<keyword evidence="3" id="KW-0812">Transmembrane</keyword>